<sequence>MFDSNLPSTSTSNLSHVSMTQPAHSAAAAAAAAVAVMAHQNHGTAHARQRSQTVPFPGEANDRSRRGSGSKAPLSPPLLSLTEASAPRDSAFGPVVGHHQHPQDRFAGSHSSAAAAAAASLVFPRSGQGSPGEKSTSPPQPMPPVPPMPSPSLPLPDKTSTKTEKAKSKLFSRPSKIGTSKEPKEKALPSPGKLGTALSALHRGNFSSTSLAEPPAASLFSHNNSSSTTIRPSESFTEERGKEKEKEKKHHFLSRQKQKLKDEYHLSLSSAASNSKPTDPNAPSSLYNFNIPVSPAPASSGFSKTKKEKKLADRSESRLDAESTFGLQDWSGSVPSLSQQSTIYDPIDPGKLGLQNHMSPNDAWPYLKAKLLVVFEGEDLRLPVEDFNRVVQMHIKWCIHKRSPASMVDDLRDLLNTGFSALDRSLRLTSEDRFIPTLVELWMFTFTSILPYVQSVFLPLDLEVSGCGIIMTPEQSRDFWGSLVPSPTSMAKSARVALASKVLDVRRLVLTSFRDIVILSRYDTLKPLFSRLSLEFIPSMALASPPPMESNLSASPSGSFTSMVRPGTAMSADPSFSVGSYTSNGTTLFGDGSDRGRGRALSNVSFGSHVSDGAVRSFTPSSAQVLDSVLEENVDGSKQVTEMVGRMLQCMSVLSSLDGLDDGGDEGGQKMVELCKMLKLNWLGRGRTGRNRRGIVGGRVLRDEAREEVRVA</sequence>
<feature type="region of interest" description="Disordered" evidence="1">
    <location>
        <begin position="40"/>
        <end position="320"/>
    </location>
</feature>
<dbReference type="InParanoid" id="A0A151GN71"/>
<proteinExistence type="predicted"/>
<accession>A0A151GN71</accession>
<organism evidence="2 3">
    <name type="scientific">Drechmeria coniospora</name>
    <name type="common">Nematophagous fungus</name>
    <name type="synonym">Meria coniospora</name>
    <dbReference type="NCBI Taxonomy" id="98403"/>
    <lineage>
        <taxon>Eukaryota</taxon>
        <taxon>Fungi</taxon>
        <taxon>Dikarya</taxon>
        <taxon>Ascomycota</taxon>
        <taxon>Pezizomycotina</taxon>
        <taxon>Sordariomycetes</taxon>
        <taxon>Hypocreomycetidae</taxon>
        <taxon>Hypocreales</taxon>
        <taxon>Ophiocordycipitaceae</taxon>
        <taxon>Drechmeria</taxon>
    </lineage>
</organism>
<feature type="compositionally biased region" description="Basic residues" evidence="1">
    <location>
        <begin position="247"/>
        <end position="258"/>
    </location>
</feature>
<gene>
    <name evidence="2" type="ORF">DCS_05458</name>
</gene>
<dbReference type="EMBL" id="LAYC01000002">
    <property type="protein sequence ID" value="KYK58442.1"/>
    <property type="molecule type" value="Genomic_DNA"/>
</dbReference>
<feature type="compositionally biased region" description="Polar residues" evidence="1">
    <location>
        <begin position="220"/>
        <end position="235"/>
    </location>
</feature>
<keyword evidence="3" id="KW-1185">Reference proteome</keyword>
<reference evidence="2 3" key="1">
    <citation type="journal article" date="2016" name="Sci. Rep.">
        <title>Insights into Adaptations to a Near-Obligate Nematode Endoparasitic Lifestyle from the Finished Genome of Drechmeria coniospora.</title>
        <authorList>
            <person name="Zhang L."/>
            <person name="Zhou Z."/>
            <person name="Guo Q."/>
            <person name="Fokkens L."/>
            <person name="Miskei M."/>
            <person name="Pocsi I."/>
            <person name="Zhang W."/>
            <person name="Chen M."/>
            <person name="Wang L."/>
            <person name="Sun Y."/>
            <person name="Donzelli B.G."/>
            <person name="Gibson D.M."/>
            <person name="Nelson D.R."/>
            <person name="Luo J.G."/>
            <person name="Rep M."/>
            <person name="Liu H."/>
            <person name="Yang S."/>
            <person name="Wang J."/>
            <person name="Krasnoff S.B."/>
            <person name="Xu Y."/>
            <person name="Molnar I."/>
            <person name="Lin M."/>
        </authorList>
    </citation>
    <scope>NUCLEOTIDE SEQUENCE [LARGE SCALE GENOMIC DNA]</scope>
    <source>
        <strain evidence="2 3">ARSEF 6962</strain>
    </source>
</reference>
<dbReference type="Pfam" id="PF08539">
    <property type="entry name" value="HbrB"/>
    <property type="match status" value="1"/>
</dbReference>
<feature type="compositionally biased region" description="Low complexity" evidence="1">
    <location>
        <begin position="108"/>
        <end position="120"/>
    </location>
</feature>
<feature type="compositionally biased region" description="Basic and acidic residues" evidence="1">
    <location>
        <begin position="237"/>
        <end position="246"/>
    </location>
</feature>
<dbReference type="GeneID" id="63718101"/>
<dbReference type="InterPro" id="IPR013745">
    <property type="entry name" value="Bit61/PRR5"/>
</dbReference>
<comment type="caution">
    <text evidence="2">The sequence shown here is derived from an EMBL/GenBank/DDBJ whole genome shotgun (WGS) entry which is preliminary data.</text>
</comment>
<evidence type="ECO:0000313" key="2">
    <source>
        <dbReference type="EMBL" id="KYK58442.1"/>
    </source>
</evidence>
<dbReference type="RefSeq" id="XP_040657794.1">
    <property type="nucleotide sequence ID" value="XM_040802761.1"/>
</dbReference>
<dbReference type="GO" id="GO:0038203">
    <property type="term" value="P:TORC2 signaling"/>
    <property type="evidence" value="ECO:0007669"/>
    <property type="project" value="TreeGrafter"/>
</dbReference>
<dbReference type="PANTHER" id="PTHR32428:SF2">
    <property type="entry name" value="TARGET OF RAPAMYCIN COMPLEX 2 SUBUNIT BIT61-RELATED"/>
    <property type="match status" value="1"/>
</dbReference>
<protein>
    <recommendedName>
        <fullName evidence="4">HbrB-like protein</fullName>
    </recommendedName>
</protein>
<feature type="compositionally biased region" description="Polar residues" evidence="1">
    <location>
        <begin position="267"/>
        <end position="288"/>
    </location>
</feature>
<dbReference type="STRING" id="98403.A0A151GN71"/>
<evidence type="ECO:0008006" key="4">
    <source>
        <dbReference type="Google" id="ProtNLM"/>
    </source>
</evidence>
<name>A0A151GN71_DRECN</name>
<evidence type="ECO:0000256" key="1">
    <source>
        <dbReference type="SAM" id="MobiDB-lite"/>
    </source>
</evidence>
<feature type="compositionally biased region" description="Low complexity" evidence="1">
    <location>
        <begin position="70"/>
        <end position="87"/>
    </location>
</feature>
<dbReference type="PANTHER" id="PTHR32428">
    <property type="entry name" value="TARGET OF RAPAMYCIN COMPLEX 2 SUBUNIT BIT61-RELATED"/>
    <property type="match status" value="1"/>
</dbReference>
<feature type="compositionally biased region" description="Pro residues" evidence="1">
    <location>
        <begin position="138"/>
        <end position="154"/>
    </location>
</feature>
<dbReference type="Proteomes" id="UP000076580">
    <property type="component" value="Chromosome 02"/>
</dbReference>
<dbReference type="AlphaFoldDB" id="A0A151GN71"/>
<dbReference type="GO" id="GO:0031932">
    <property type="term" value="C:TORC2 complex"/>
    <property type="evidence" value="ECO:0007669"/>
    <property type="project" value="TreeGrafter"/>
</dbReference>
<evidence type="ECO:0000313" key="3">
    <source>
        <dbReference type="Proteomes" id="UP000076580"/>
    </source>
</evidence>
<feature type="compositionally biased region" description="Basic and acidic residues" evidence="1">
    <location>
        <begin position="310"/>
        <end position="320"/>
    </location>
</feature>